<evidence type="ECO:0000313" key="1">
    <source>
        <dbReference type="EMBL" id="MFK2874050.1"/>
    </source>
</evidence>
<dbReference type="RefSeq" id="WP_404601043.1">
    <property type="nucleotide sequence ID" value="NZ_JADIKG010000012.1"/>
</dbReference>
<dbReference type="EMBL" id="JADIKG010000012">
    <property type="protein sequence ID" value="MFK2874050.1"/>
    <property type="molecule type" value="Genomic_DNA"/>
</dbReference>
<dbReference type="Proteomes" id="UP001620405">
    <property type="component" value="Unassembled WGS sequence"/>
</dbReference>
<organism evidence="1 2">
    <name type="scientific">Dyella lipolytica</name>
    <dbReference type="NCBI Taxonomy" id="1867835"/>
    <lineage>
        <taxon>Bacteria</taxon>
        <taxon>Pseudomonadati</taxon>
        <taxon>Pseudomonadota</taxon>
        <taxon>Gammaproteobacteria</taxon>
        <taxon>Lysobacterales</taxon>
        <taxon>Rhodanobacteraceae</taxon>
        <taxon>Dyella</taxon>
    </lineage>
</organism>
<protein>
    <submittedName>
        <fullName evidence="1">Uncharacterized protein</fullName>
    </submittedName>
</protein>
<keyword evidence="2" id="KW-1185">Reference proteome</keyword>
<proteinExistence type="predicted"/>
<sequence>MVRNEPKSKSTSSVDGTLFPLSLERERRLTNAARMAGTALAVAVIEGILEKHSAFKREQENGESSGFLPLNPVQLNGLNAAIYFLHHYVDTLTPELGG</sequence>
<evidence type="ECO:0000313" key="2">
    <source>
        <dbReference type="Proteomes" id="UP001620405"/>
    </source>
</evidence>
<comment type="caution">
    <text evidence="1">The sequence shown here is derived from an EMBL/GenBank/DDBJ whole genome shotgun (WGS) entry which is preliminary data.</text>
</comment>
<reference evidence="1 2" key="1">
    <citation type="submission" date="2020-10" db="EMBL/GenBank/DDBJ databases">
        <title>Phylogeny of dyella-like bacteria.</title>
        <authorList>
            <person name="Fu J."/>
        </authorList>
    </citation>
    <scope>NUCLEOTIDE SEQUENCE [LARGE SCALE GENOMIC DNA]</scope>
    <source>
        <strain evidence="1 2">DHOB07</strain>
    </source>
</reference>
<name>A0ABW8IXG4_9GAMM</name>
<gene>
    <name evidence="1" type="ORF">ISP13_10950</name>
</gene>
<accession>A0ABW8IXG4</accession>